<dbReference type="Proteomes" id="UP001168098">
    <property type="component" value="Unassembled WGS sequence"/>
</dbReference>
<keyword evidence="3" id="KW-1185">Reference proteome</keyword>
<dbReference type="PANTHER" id="PTHR33098:SF69">
    <property type="entry name" value="DUF761 DOMAIN PROTEIN"/>
    <property type="match status" value="1"/>
</dbReference>
<organism evidence="2 3">
    <name type="scientific">Vitis rotundifolia</name>
    <name type="common">Muscadine grape</name>
    <dbReference type="NCBI Taxonomy" id="103349"/>
    <lineage>
        <taxon>Eukaryota</taxon>
        <taxon>Viridiplantae</taxon>
        <taxon>Streptophyta</taxon>
        <taxon>Embryophyta</taxon>
        <taxon>Tracheophyta</taxon>
        <taxon>Spermatophyta</taxon>
        <taxon>Magnoliopsida</taxon>
        <taxon>eudicotyledons</taxon>
        <taxon>Gunneridae</taxon>
        <taxon>Pentapetalae</taxon>
        <taxon>rosids</taxon>
        <taxon>Vitales</taxon>
        <taxon>Vitaceae</taxon>
        <taxon>Viteae</taxon>
        <taxon>Vitis</taxon>
    </lineage>
</organism>
<evidence type="ECO:0000313" key="2">
    <source>
        <dbReference type="EMBL" id="KAJ9697785.1"/>
    </source>
</evidence>
<feature type="compositionally biased region" description="Basic and acidic residues" evidence="1">
    <location>
        <begin position="8"/>
        <end position="29"/>
    </location>
</feature>
<sequence>MESYEEVYGSRRMNDKQNYDMKHGKRMNDNENCAMKNGRRGGSLMVEDEGGDINERAEAFIKNFRNHLKIQRDESFKRYKEMLARGT</sequence>
<comment type="caution">
    <text evidence="2">The sequence shown here is derived from an EMBL/GenBank/DDBJ whole genome shotgun (WGS) entry which is preliminary data.</text>
</comment>
<feature type="region of interest" description="Disordered" evidence="1">
    <location>
        <begin position="1"/>
        <end position="47"/>
    </location>
</feature>
<gene>
    <name evidence="2" type="ORF">PVL29_007078</name>
</gene>
<accession>A0AA38ZYQ6</accession>
<dbReference type="PANTHER" id="PTHR33098">
    <property type="entry name" value="COTTON FIBER (DUF761)"/>
    <property type="match status" value="1"/>
</dbReference>
<proteinExistence type="predicted"/>
<dbReference type="InterPro" id="IPR008480">
    <property type="entry name" value="DUF761_pln"/>
</dbReference>
<dbReference type="Pfam" id="PF05553">
    <property type="entry name" value="DUF761"/>
    <property type="match status" value="1"/>
</dbReference>
<reference evidence="2 3" key="1">
    <citation type="journal article" date="2023" name="BMC Biotechnol.">
        <title>Vitis rotundifolia cv Carlos genome sequencing.</title>
        <authorList>
            <person name="Huff M."/>
            <person name="Hulse-Kemp A."/>
            <person name="Scheffler B."/>
            <person name="Youngblood R."/>
            <person name="Simpson S."/>
            <person name="Babiker E."/>
            <person name="Staton M."/>
        </authorList>
    </citation>
    <scope>NUCLEOTIDE SEQUENCE [LARGE SCALE GENOMIC DNA]</scope>
    <source>
        <tissue evidence="2">Leaf</tissue>
    </source>
</reference>
<dbReference type="EMBL" id="JARBHA010000006">
    <property type="protein sequence ID" value="KAJ9697785.1"/>
    <property type="molecule type" value="Genomic_DNA"/>
</dbReference>
<evidence type="ECO:0000313" key="3">
    <source>
        <dbReference type="Proteomes" id="UP001168098"/>
    </source>
</evidence>
<name>A0AA38ZYQ6_VITRO</name>
<evidence type="ECO:0000256" key="1">
    <source>
        <dbReference type="SAM" id="MobiDB-lite"/>
    </source>
</evidence>
<dbReference type="AlphaFoldDB" id="A0AA38ZYQ6"/>
<protein>
    <submittedName>
        <fullName evidence="2">Uncharacterized protein</fullName>
    </submittedName>
</protein>